<keyword evidence="2" id="KW-1133">Transmembrane helix</keyword>
<feature type="transmembrane region" description="Helical" evidence="2">
    <location>
        <begin position="199"/>
        <end position="216"/>
    </location>
</feature>
<gene>
    <name evidence="3" type="ORF">AYI69_g6246</name>
</gene>
<feature type="compositionally biased region" description="Basic and acidic residues" evidence="1">
    <location>
        <begin position="132"/>
        <end position="181"/>
    </location>
</feature>
<proteinExistence type="predicted"/>
<keyword evidence="2" id="KW-0472">Membrane</keyword>
<keyword evidence="2" id="KW-0812">Transmembrane</keyword>
<dbReference type="EMBL" id="LSSM01002775">
    <property type="protein sequence ID" value="OMJ20361.1"/>
    <property type="molecule type" value="Genomic_DNA"/>
</dbReference>
<feature type="region of interest" description="Disordered" evidence="1">
    <location>
        <begin position="92"/>
        <end position="114"/>
    </location>
</feature>
<name>A0A1R1Y088_9FUNG</name>
<evidence type="ECO:0000256" key="1">
    <source>
        <dbReference type="SAM" id="MobiDB-lite"/>
    </source>
</evidence>
<sequence length="218" mass="24264">MMNYKNILCYASYLVLASSEEFKNGDSGLKIQINKSINTESSILANSQSIEYKQASKNLNIRQDIEFIPGNANKAVEWVTHSDGVVHQHTVDHDEHDHSDHTDHDNHEHSDDPSKTVVWVTHSDGVVHQHTVDVDGHNHSDHDEHDHSDSDHSDHDHSDHDHSDNDHSDHDDHEGHDHGDNDTSNATLNTNTSSGIKNAAAYFSVIMLGSVTALIISI</sequence>
<reference evidence="4" key="1">
    <citation type="submission" date="2017-01" db="EMBL/GenBank/DDBJ databases">
        <authorList>
            <person name="Wang Y."/>
            <person name="White M."/>
            <person name="Kvist S."/>
            <person name="Moncalvo J.-M."/>
        </authorList>
    </citation>
    <scope>NUCLEOTIDE SEQUENCE [LARGE SCALE GENOMIC DNA]</scope>
    <source>
        <strain evidence="4">ID-206-W2</strain>
    </source>
</reference>
<dbReference type="AlphaFoldDB" id="A0A1R1Y088"/>
<keyword evidence="4" id="KW-1185">Reference proteome</keyword>
<accession>A0A1R1Y088</accession>
<dbReference type="Proteomes" id="UP000187429">
    <property type="component" value="Unassembled WGS sequence"/>
</dbReference>
<evidence type="ECO:0000256" key="2">
    <source>
        <dbReference type="SAM" id="Phobius"/>
    </source>
</evidence>
<evidence type="ECO:0000313" key="3">
    <source>
        <dbReference type="EMBL" id="OMJ20361.1"/>
    </source>
</evidence>
<dbReference type="OrthoDB" id="10582029at2759"/>
<comment type="caution">
    <text evidence="3">The sequence shown here is derived from an EMBL/GenBank/DDBJ whole genome shotgun (WGS) entry which is preliminary data.</text>
</comment>
<protein>
    <submittedName>
        <fullName evidence="3">Uncharacterized protein</fullName>
    </submittedName>
</protein>
<feature type="region of interest" description="Disordered" evidence="1">
    <location>
        <begin position="132"/>
        <end position="189"/>
    </location>
</feature>
<organism evidence="3 4">
    <name type="scientific">Smittium culicis</name>
    <dbReference type="NCBI Taxonomy" id="133412"/>
    <lineage>
        <taxon>Eukaryota</taxon>
        <taxon>Fungi</taxon>
        <taxon>Fungi incertae sedis</taxon>
        <taxon>Zoopagomycota</taxon>
        <taxon>Kickxellomycotina</taxon>
        <taxon>Harpellomycetes</taxon>
        <taxon>Harpellales</taxon>
        <taxon>Legeriomycetaceae</taxon>
        <taxon>Smittium</taxon>
    </lineage>
</organism>
<evidence type="ECO:0000313" key="4">
    <source>
        <dbReference type="Proteomes" id="UP000187429"/>
    </source>
</evidence>